<evidence type="ECO:0000256" key="1">
    <source>
        <dbReference type="SAM" id="MobiDB-lite"/>
    </source>
</evidence>
<feature type="compositionally biased region" description="Gly residues" evidence="1">
    <location>
        <begin position="66"/>
        <end position="79"/>
    </location>
</feature>
<evidence type="ECO:0000256" key="2">
    <source>
        <dbReference type="SAM" id="Phobius"/>
    </source>
</evidence>
<proteinExistence type="predicted"/>
<dbReference type="Pfam" id="PF10112">
    <property type="entry name" value="Halogen_Hydrol"/>
    <property type="match status" value="1"/>
</dbReference>
<feature type="transmembrane region" description="Helical" evidence="2">
    <location>
        <begin position="180"/>
        <end position="203"/>
    </location>
</feature>
<feature type="region of interest" description="Disordered" evidence="1">
    <location>
        <begin position="284"/>
        <end position="310"/>
    </location>
</feature>
<dbReference type="EMBL" id="JABWDC010000097">
    <property type="protein sequence ID" value="NUN87888.1"/>
    <property type="molecule type" value="Genomic_DNA"/>
</dbReference>
<comment type="caution">
    <text evidence="3">The sequence shown here is derived from an EMBL/GenBank/DDBJ whole genome shotgun (WGS) entry which is preliminary data.</text>
</comment>
<reference evidence="3 4" key="1">
    <citation type="submission" date="2020-04" db="EMBL/GenBank/DDBJ databases">
        <authorList>
            <person name="Pieper L."/>
        </authorList>
    </citation>
    <scope>NUCLEOTIDE SEQUENCE [LARGE SCALE GENOMIC DNA]</scope>
    <source>
        <strain evidence="3 4">F22</strain>
    </source>
</reference>
<keyword evidence="2" id="KW-1133">Transmembrane helix</keyword>
<evidence type="ECO:0000313" key="3">
    <source>
        <dbReference type="EMBL" id="NUN87888.1"/>
    </source>
</evidence>
<reference evidence="3 4" key="2">
    <citation type="submission" date="2020-07" db="EMBL/GenBank/DDBJ databases">
        <title>Bacterial metabolism rescues the inhibition of intestinal drug absorption by food and drug additives.</title>
        <authorList>
            <person name="Zou L."/>
            <person name="Spanogiannopoulos P."/>
            <person name="Chien H.-C."/>
            <person name="Pieper L.M."/>
            <person name="Cai W."/>
            <person name="Khuri N."/>
            <person name="Pottel J."/>
            <person name="Vora B."/>
            <person name="Ni Z."/>
            <person name="Tsakalozou E."/>
            <person name="Zhang W."/>
            <person name="Shoichet B.K."/>
            <person name="Giacomini K.M."/>
            <person name="Turnbaugh P.J."/>
        </authorList>
    </citation>
    <scope>NUCLEOTIDE SEQUENCE [LARGE SCALE GENOMIC DNA]</scope>
    <source>
        <strain evidence="3 4">F22</strain>
    </source>
</reference>
<name>A0A849XVB2_9FIRM</name>
<keyword evidence="2" id="KW-0472">Membrane</keyword>
<accession>A0A849XVB2</accession>
<dbReference type="AlphaFoldDB" id="A0A849XVB2"/>
<evidence type="ECO:0000313" key="4">
    <source>
        <dbReference type="Proteomes" id="UP000554488"/>
    </source>
</evidence>
<organism evidence="3 4">
    <name type="scientific">Coprococcus comes</name>
    <dbReference type="NCBI Taxonomy" id="410072"/>
    <lineage>
        <taxon>Bacteria</taxon>
        <taxon>Bacillati</taxon>
        <taxon>Bacillota</taxon>
        <taxon>Clostridia</taxon>
        <taxon>Lachnospirales</taxon>
        <taxon>Lachnospiraceae</taxon>
        <taxon>Coprococcus</taxon>
    </lineage>
</organism>
<dbReference type="RefSeq" id="WP_175306226.1">
    <property type="nucleotide sequence ID" value="NZ_JABWDC010000097.1"/>
</dbReference>
<keyword evidence="2" id="KW-0812">Transmembrane</keyword>
<gene>
    <name evidence="3" type="ORF">HUU93_15090</name>
</gene>
<dbReference type="InterPro" id="IPR018770">
    <property type="entry name" value="ChloroindolylP_hydrolase"/>
</dbReference>
<feature type="region of interest" description="Disordered" evidence="1">
    <location>
        <begin position="60"/>
        <end position="83"/>
    </location>
</feature>
<protein>
    <submittedName>
        <fullName evidence="3">5-bromo-4-chloroindolyl phosphate hydrolysis family protein</fullName>
    </submittedName>
</protein>
<dbReference type="Proteomes" id="UP000554488">
    <property type="component" value="Unassembled WGS sequence"/>
</dbReference>
<sequence length="457" mass="51266">MQDWERFGEEIRRTVQDAVDSQDYRKLNQTITDTINRAVNGAVNGAEQGMRSFGNAFDQATRNMGRGPGGPRGRYGQMGGADRWGRTPGGGVPPFGTYRWSGTDGNGRAWNPDMQDYKAESQGSRYGYSNAQQSPVLYGSTTGTKAGGIVMIATGGSIALIFLILFLASCIASLPESPGALWIMRAVFGLFTAASGMITGWGIKLLKQVGRFKNYSRRIAGREYCNISEIGSNSGKSIKFVTKDLERMISKGWFRQGHMDGEKKCLILSNRAYEEYLQIETRRQQSKAEEPVKKEEKTQENTKEKEAKNEKLTPEVQKIIDQGDAFIRKIHECNEAIPGEEISAKISRMEMLVDRIFDRVEENPQSVSDIRKLMEYYLPTTIKLLEAYEQLDRQPVDGENIQTAKREIEATLDTLNTAFEKLLDDLFQDTMWDVSSDISVLNTMLAQEGLKEDGMKK</sequence>
<feature type="transmembrane region" description="Helical" evidence="2">
    <location>
        <begin position="149"/>
        <end position="174"/>
    </location>
</feature>